<feature type="transmembrane region" description="Helical" evidence="6">
    <location>
        <begin position="66"/>
        <end position="90"/>
    </location>
</feature>
<dbReference type="GO" id="GO:0008195">
    <property type="term" value="F:phosphatidate phosphatase activity"/>
    <property type="evidence" value="ECO:0007669"/>
    <property type="project" value="TreeGrafter"/>
</dbReference>
<evidence type="ECO:0000256" key="1">
    <source>
        <dbReference type="ARBA" id="ARBA00004141"/>
    </source>
</evidence>
<accession>A0A9P6QYY6</accession>
<dbReference type="GO" id="GO:0016020">
    <property type="term" value="C:membrane"/>
    <property type="evidence" value="ECO:0007669"/>
    <property type="project" value="UniProtKB-SubCell"/>
</dbReference>
<dbReference type="PANTHER" id="PTHR10165">
    <property type="entry name" value="LIPID PHOSPHATE PHOSPHATASE"/>
    <property type="match status" value="1"/>
</dbReference>
<dbReference type="SUPFAM" id="SSF48317">
    <property type="entry name" value="Acid phosphatase/Vanadium-dependent haloperoxidase"/>
    <property type="match status" value="1"/>
</dbReference>
<evidence type="ECO:0000256" key="5">
    <source>
        <dbReference type="ARBA" id="ARBA00023136"/>
    </source>
</evidence>
<feature type="transmembrane region" description="Helical" evidence="6">
    <location>
        <begin position="202"/>
        <end position="222"/>
    </location>
</feature>
<feature type="transmembrane region" description="Helical" evidence="6">
    <location>
        <begin position="170"/>
        <end position="190"/>
    </location>
</feature>
<dbReference type="GO" id="GO:0046839">
    <property type="term" value="P:phospholipid dephosphorylation"/>
    <property type="evidence" value="ECO:0007669"/>
    <property type="project" value="TreeGrafter"/>
</dbReference>
<dbReference type="CDD" id="cd03390">
    <property type="entry name" value="PAP2_containing_1_like"/>
    <property type="match status" value="1"/>
</dbReference>
<dbReference type="OrthoDB" id="8907274at2759"/>
<evidence type="ECO:0000259" key="7">
    <source>
        <dbReference type="SMART" id="SM00014"/>
    </source>
</evidence>
<evidence type="ECO:0000256" key="2">
    <source>
        <dbReference type="ARBA" id="ARBA00008816"/>
    </source>
</evidence>
<feature type="domain" description="Phosphatidic acid phosphatase type 2/haloperoxidase" evidence="7">
    <location>
        <begin position="99"/>
        <end position="249"/>
    </location>
</feature>
<dbReference type="InterPro" id="IPR036938">
    <property type="entry name" value="PAP2/HPO_sf"/>
</dbReference>
<dbReference type="SMART" id="SM00014">
    <property type="entry name" value="acidPPc"/>
    <property type="match status" value="1"/>
</dbReference>
<name>A0A9P6QYY6_9FUNG</name>
<dbReference type="Gene3D" id="1.20.144.10">
    <property type="entry name" value="Phosphatidic acid phosphatase type 2/haloperoxidase"/>
    <property type="match status" value="1"/>
</dbReference>
<proteinExistence type="inferred from homology"/>
<keyword evidence="9" id="KW-1185">Reference proteome</keyword>
<dbReference type="AlphaFoldDB" id="A0A9P6QYY6"/>
<feature type="transmembrane region" description="Helical" evidence="6">
    <location>
        <begin position="234"/>
        <end position="252"/>
    </location>
</feature>
<keyword evidence="4 6" id="KW-1133">Transmembrane helix</keyword>
<evidence type="ECO:0000256" key="4">
    <source>
        <dbReference type="ARBA" id="ARBA00022989"/>
    </source>
</evidence>
<dbReference type="InterPro" id="IPR000326">
    <property type="entry name" value="PAP2/HPO"/>
</dbReference>
<evidence type="ECO:0000256" key="6">
    <source>
        <dbReference type="SAM" id="Phobius"/>
    </source>
</evidence>
<gene>
    <name evidence="8" type="ORF">BGZ99_001359</name>
</gene>
<dbReference type="Pfam" id="PF01569">
    <property type="entry name" value="PAP2"/>
    <property type="match status" value="1"/>
</dbReference>
<comment type="similarity">
    <text evidence="2">Belongs to the PA-phosphatase related phosphoesterase family.</text>
</comment>
<dbReference type="EMBL" id="JAAAIP010001337">
    <property type="protein sequence ID" value="KAG0307774.1"/>
    <property type="molecule type" value="Genomic_DNA"/>
</dbReference>
<comment type="subcellular location">
    <subcellularLocation>
        <location evidence="1">Membrane</location>
        <topology evidence="1">Multi-pass membrane protein</topology>
    </subcellularLocation>
</comment>
<sequence>MDRLAEKPRRLRSPTFRLVCSYLFDWVLCIVLILLFFLLDRVEPFHRQFSVENPAIMFPYSAKDTIPIWALVVIAVVFPVVVILVVGLGVRRSPYDFHNGILGLLVSVMLTTAFTQVIKVTVGKPRPDFLDRCQPMLNGVSITQDQPLHLWTYDVCTQTDLAVLKDGYRAFPSGHSSTAFAGLFYISLWLGGKMHIFDRRGYSLKGVILIVPILAALLIAISRVQDYKHAAIDVTWGSIIGIIFAVFAYHQYYPALTDARSHVPHPPRDFSYLIKGSQGQLREPGHLENITGIQPNDNFIDETREHGSNSHDRSNNYRLSTVDVQDGTKPHDAARIV</sequence>
<dbReference type="InterPro" id="IPR043216">
    <property type="entry name" value="PAP-like"/>
</dbReference>
<dbReference type="Proteomes" id="UP000738325">
    <property type="component" value="Unassembled WGS sequence"/>
</dbReference>
<feature type="transmembrane region" description="Helical" evidence="6">
    <location>
        <begin position="20"/>
        <end position="39"/>
    </location>
</feature>
<protein>
    <recommendedName>
        <fullName evidence="7">Phosphatidic acid phosphatase type 2/haloperoxidase domain-containing protein</fullName>
    </recommendedName>
</protein>
<organism evidence="8 9">
    <name type="scientific">Dissophora globulifera</name>
    <dbReference type="NCBI Taxonomy" id="979702"/>
    <lineage>
        <taxon>Eukaryota</taxon>
        <taxon>Fungi</taxon>
        <taxon>Fungi incertae sedis</taxon>
        <taxon>Mucoromycota</taxon>
        <taxon>Mortierellomycotina</taxon>
        <taxon>Mortierellomycetes</taxon>
        <taxon>Mortierellales</taxon>
        <taxon>Mortierellaceae</taxon>
        <taxon>Dissophora</taxon>
    </lineage>
</organism>
<comment type="caution">
    <text evidence="8">The sequence shown here is derived from an EMBL/GenBank/DDBJ whole genome shotgun (WGS) entry which is preliminary data.</text>
</comment>
<feature type="transmembrane region" description="Helical" evidence="6">
    <location>
        <begin position="102"/>
        <end position="122"/>
    </location>
</feature>
<evidence type="ECO:0000256" key="3">
    <source>
        <dbReference type="ARBA" id="ARBA00022692"/>
    </source>
</evidence>
<dbReference type="GO" id="GO:0006644">
    <property type="term" value="P:phospholipid metabolic process"/>
    <property type="evidence" value="ECO:0007669"/>
    <property type="project" value="InterPro"/>
</dbReference>
<dbReference type="PANTHER" id="PTHR10165:SF35">
    <property type="entry name" value="RE23632P"/>
    <property type="match status" value="1"/>
</dbReference>
<keyword evidence="3 6" id="KW-0812">Transmembrane</keyword>
<evidence type="ECO:0000313" key="8">
    <source>
        <dbReference type="EMBL" id="KAG0307774.1"/>
    </source>
</evidence>
<reference evidence="8" key="1">
    <citation type="journal article" date="2020" name="Fungal Divers.">
        <title>Resolving the Mortierellaceae phylogeny through synthesis of multi-gene phylogenetics and phylogenomics.</title>
        <authorList>
            <person name="Vandepol N."/>
            <person name="Liber J."/>
            <person name="Desiro A."/>
            <person name="Na H."/>
            <person name="Kennedy M."/>
            <person name="Barry K."/>
            <person name="Grigoriev I.V."/>
            <person name="Miller A.N."/>
            <person name="O'Donnell K."/>
            <person name="Stajich J.E."/>
            <person name="Bonito G."/>
        </authorList>
    </citation>
    <scope>NUCLEOTIDE SEQUENCE</scope>
    <source>
        <strain evidence="8">REB-010B</strain>
    </source>
</reference>
<keyword evidence="5 6" id="KW-0472">Membrane</keyword>
<evidence type="ECO:0000313" key="9">
    <source>
        <dbReference type="Proteomes" id="UP000738325"/>
    </source>
</evidence>